<proteinExistence type="predicted"/>
<dbReference type="GO" id="GO:0003677">
    <property type="term" value="F:DNA binding"/>
    <property type="evidence" value="ECO:0007669"/>
    <property type="project" value="InterPro"/>
</dbReference>
<dbReference type="AlphaFoldDB" id="A0A093VB45"/>
<sequence length="461" mass="52596">MPPQKKNKSFLEIARQNGAEDNREGINGERVNSKLEPQTKIDYKNAHGMWLEFCAHKGKDPVASAYDLESLKDFVKQLAYGIEGIYDDEIAGQGSVKVIWKRFTANFKRDNDAIPRDITLSVTNFLRQEVFPERGNKSSKRKRKHAQKHHFIHLGRQLWENDFHIYAMPITRVSVWAQMLLYVFSSARSCEYLEGVSRANSGRGLYCRDIKFGVIRNELGEPELAAQVVKDAKGMTDTPEKRPEHEIYEGLSSRPRFLLLNPMLPIVALLLASNRFRDYATADAVLAIPAPPQDEVYILEWTDPESPLFEGLDGLIQKAAVLAKLLRELAIRAGYTINPTIHDFRAEGLFLIDQLYSATQRMVYAGHRGEKTHRQHYAPNNGTDGQAAYLGDDVRTLVGDLFRGLSLKRNRDLWQTLPAKKRYDLEHRDDYLKLETDSQNSVAHPLLCRRNVRAYISKKGG</sequence>
<dbReference type="EMBL" id="JPOX01000032">
    <property type="protein sequence ID" value="KFX43911.1"/>
    <property type="molecule type" value="Genomic_DNA"/>
</dbReference>
<name>A0A093VB45_TALMA</name>
<gene>
    <name evidence="1" type="ORF">GQ26_0321030</name>
</gene>
<reference evidence="1" key="2">
    <citation type="journal article" date="2014" name="PLoS Genet.">
        <title>Signature gene expression reveals novel clues to the molecular mechanisms of dimorphic transition in Penicillium marneffei.</title>
        <authorList>
            <person name="Yang E."/>
            <person name="Wang G."/>
            <person name="Cai J."/>
            <person name="Woo P.C."/>
            <person name="Lau S.K."/>
            <person name="Yuen K.-Y."/>
            <person name="Chow W.-N."/>
            <person name="Lin X."/>
        </authorList>
    </citation>
    <scope>NUCLEOTIDE SEQUENCE</scope>
    <source>
        <strain evidence="1">PM1</strain>
    </source>
</reference>
<comment type="caution">
    <text evidence="1">The sequence shown here is derived from an EMBL/GenBank/DDBJ whole genome shotgun (WGS) entry which is preliminary data.</text>
</comment>
<dbReference type="InterPro" id="IPR011010">
    <property type="entry name" value="DNA_brk_join_enz"/>
</dbReference>
<dbReference type="EMBL" id="JPOX01000032">
    <property type="protein sequence ID" value="KFX43909.1"/>
    <property type="molecule type" value="Genomic_DNA"/>
</dbReference>
<evidence type="ECO:0000313" key="1">
    <source>
        <dbReference type="EMBL" id="KFX43911.1"/>
    </source>
</evidence>
<dbReference type="PANTHER" id="PTHR37535:SF3">
    <property type="entry name" value="FLUG DOMAIN-CONTAINING PROTEIN"/>
    <property type="match status" value="1"/>
</dbReference>
<dbReference type="SUPFAM" id="SSF56349">
    <property type="entry name" value="DNA breaking-rejoining enzymes"/>
    <property type="match status" value="1"/>
</dbReference>
<protein>
    <submittedName>
        <fullName evidence="1">Uncharacterized protein</fullName>
    </submittedName>
</protein>
<reference key="1">
    <citation type="journal article" date="2014" name="PLoS Genet.">
        <title>Signature Gene Expression Reveals Novel Clues to the Molecular Mechanisms of Dimorphic Transition in Penicillium marneffei.</title>
        <authorList>
            <person name="Yang E."/>
            <person name="Wang G."/>
            <person name="Cai J."/>
            <person name="Woo P.C."/>
            <person name="Lau S.K."/>
            <person name="Yuen K.-Y."/>
            <person name="Chow W.-N."/>
            <person name="Lin X."/>
        </authorList>
    </citation>
    <scope>NUCLEOTIDE SEQUENCE [LARGE SCALE GENOMIC DNA]</scope>
    <source>
        <strain>PM1</strain>
    </source>
</reference>
<accession>A0A093VB45</accession>
<organism evidence="1">
    <name type="scientific">Talaromyces marneffei PM1</name>
    <dbReference type="NCBI Taxonomy" id="1077442"/>
    <lineage>
        <taxon>Eukaryota</taxon>
        <taxon>Fungi</taxon>
        <taxon>Dikarya</taxon>
        <taxon>Ascomycota</taxon>
        <taxon>Pezizomycotina</taxon>
        <taxon>Eurotiomycetes</taxon>
        <taxon>Eurotiomycetidae</taxon>
        <taxon>Eurotiales</taxon>
        <taxon>Trichocomaceae</taxon>
        <taxon>Talaromyces</taxon>
        <taxon>Talaromyces sect. Talaromyces</taxon>
    </lineage>
</organism>
<dbReference type="PANTHER" id="PTHR37535">
    <property type="entry name" value="FLUG DOMAIN PROTEIN"/>
    <property type="match status" value="1"/>
</dbReference>